<feature type="signal peptide" evidence="1">
    <location>
        <begin position="1"/>
        <end position="25"/>
    </location>
</feature>
<dbReference type="InterPro" id="IPR035986">
    <property type="entry name" value="PKD_dom_sf"/>
</dbReference>
<dbReference type="Proteomes" id="UP001183648">
    <property type="component" value="Unassembled WGS sequence"/>
</dbReference>
<dbReference type="SUPFAM" id="SSF49299">
    <property type="entry name" value="PKD domain"/>
    <property type="match status" value="1"/>
</dbReference>
<evidence type="ECO:0000313" key="4">
    <source>
        <dbReference type="Proteomes" id="UP001183648"/>
    </source>
</evidence>
<proteinExistence type="predicted"/>
<dbReference type="Gene3D" id="2.60.40.10">
    <property type="entry name" value="Immunoglobulins"/>
    <property type="match status" value="3"/>
</dbReference>
<dbReference type="InterPro" id="IPR013783">
    <property type="entry name" value="Ig-like_fold"/>
</dbReference>
<evidence type="ECO:0000256" key="1">
    <source>
        <dbReference type="SAM" id="SignalP"/>
    </source>
</evidence>
<dbReference type="InterPro" id="IPR022409">
    <property type="entry name" value="PKD/Chitinase_dom"/>
</dbReference>
<dbReference type="NCBIfam" id="NF038131">
    <property type="entry name" value="choice_anch_K"/>
    <property type="match status" value="1"/>
</dbReference>
<dbReference type="InterPro" id="IPR000601">
    <property type="entry name" value="PKD_dom"/>
</dbReference>
<evidence type="ECO:0000259" key="2">
    <source>
        <dbReference type="PROSITE" id="PS50093"/>
    </source>
</evidence>
<organism evidence="3 4">
    <name type="scientific">Nocardioides marmoribigeumensis</name>
    <dbReference type="NCBI Taxonomy" id="433649"/>
    <lineage>
        <taxon>Bacteria</taxon>
        <taxon>Bacillati</taxon>
        <taxon>Actinomycetota</taxon>
        <taxon>Actinomycetes</taxon>
        <taxon>Propionibacteriales</taxon>
        <taxon>Nocardioidaceae</taxon>
        <taxon>Nocardioides</taxon>
    </lineage>
</organism>
<reference evidence="3 4" key="1">
    <citation type="submission" date="2023-07" db="EMBL/GenBank/DDBJ databases">
        <title>Sequencing the genomes of 1000 actinobacteria strains.</title>
        <authorList>
            <person name="Klenk H.-P."/>
        </authorList>
    </citation>
    <scope>NUCLEOTIDE SEQUENCE [LARGE SCALE GENOMIC DNA]</scope>
    <source>
        <strain evidence="3 4">DSM 19426</strain>
    </source>
</reference>
<dbReference type="PROSITE" id="PS50093">
    <property type="entry name" value="PKD"/>
    <property type="match status" value="1"/>
</dbReference>
<gene>
    <name evidence="3" type="ORF">J2S63_000303</name>
</gene>
<dbReference type="RefSeq" id="WP_310297670.1">
    <property type="nucleotide sequence ID" value="NZ_BAAAPS010000011.1"/>
</dbReference>
<feature type="domain" description="PKD" evidence="2">
    <location>
        <begin position="456"/>
        <end position="506"/>
    </location>
</feature>
<dbReference type="InterPro" id="IPR047995">
    <property type="entry name" value="Choice_anch_K"/>
</dbReference>
<feature type="chain" id="PRO_5045567218" evidence="1">
    <location>
        <begin position="26"/>
        <end position="656"/>
    </location>
</feature>
<dbReference type="SMART" id="SM00089">
    <property type="entry name" value="PKD"/>
    <property type="match status" value="2"/>
</dbReference>
<accession>A0ABU2BQ51</accession>
<comment type="caution">
    <text evidence="3">The sequence shown here is derived from an EMBL/GenBank/DDBJ whole genome shotgun (WGS) entry which is preliminary data.</text>
</comment>
<dbReference type="Pfam" id="PF22352">
    <property type="entry name" value="K319L-like_PKD"/>
    <property type="match status" value="1"/>
</dbReference>
<sequence length="656" mass="66647">MGNRLHLFAASLTAAMVTVGAPALAAINVTNTGGFSDATPATSASSSQLAYCGGGSSQPACPGGTPPYQVKWGQPAGSGGQSALGYTPHVANDVGADPFVIGTLKHTNLPIYGGTEITSVKLRIATTVADTTRTVTFNDAVTFTLNVDEVPNEVSNCPGSANPCPDFIRLPAGGVAFDPVDLGNMRYQLTLLGFRAPGSSVVQTTMTSQEGGSSTVELVGQVTKQSLLDADAGPDQAVDEGDAVTLDGTGSQVSGLDYTWTQTAGPTVTLSDPHAAQTTFTAPEVASDQTVRFQLTVADQLEPTYTDTDAVDVLIRQVNKAPVVSAGGPYSGAEGSPVALIGTATDGDHDPLTLAWTYTAGPDVDPGATCTFSDASAVDPILTCTDDGTFQVRLSADDGNGGVTSDAQTVMLTNAAPVLGTVSSSTSAPLGIGSAVTVTAPFTDAGTHDTHTCGVEWGDGSPVASDSATGQCTGSHTYAEAGIYTVTVTVTDDDGGTDTGESSYVVVYDPSAGFVTGGGWIMSPRGAYTAAPDLTGKANFGFVAKYKKGASTPDGETQFMFQAAGLDFHSTSYQWLVVAGAKAQYKGDGTVNGRSGYGFMLTARDGDRAATRTADTLRLKIWDKSTGAVVYDNGLGAADSADPSTALANGSIVIHG</sequence>
<keyword evidence="1" id="KW-0732">Signal</keyword>
<evidence type="ECO:0000313" key="3">
    <source>
        <dbReference type="EMBL" id="MDR7360750.1"/>
    </source>
</evidence>
<protein>
    <submittedName>
        <fullName evidence="3">PKD repeat protein</fullName>
    </submittedName>
</protein>
<dbReference type="EMBL" id="JAVDYG010000001">
    <property type="protein sequence ID" value="MDR7360750.1"/>
    <property type="molecule type" value="Genomic_DNA"/>
</dbReference>
<keyword evidence="4" id="KW-1185">Reference proteome</keyword>
<dbReference type="Pfam" id="PF18911">
    <property type="entry name" value="PKD_4"/>
    <property type="match status" value="1"/>
</dbReference>
<name>A0ABU2BQ51_9ACTN</name>